<feature type="compositionally biased region" description="Basic and acidic residues" evidence="1">
    <location>
        <begin position="203"/>
        <end position="213"/>
    </location>
</feature>
<feature type="compositionally biased region" description="Low complexity" evidence="1">
    <location>
        <begin position="842"/>
        <end position="853"/>
    </location>
</feature>
<dbReference type="Proteomes" id="UP000319257">
    <property type="component" value="Unassembled WGS sequence"/>
</dbReference>
<evidence type="ECO:0008006" key="4">
    <source>
        <dbReference type="Google" id="ProtNLM"/>
    </source>
</evidence>
<feature type="compositionally biased region" description="Polar residues" evidence="1">
    <location>
        <begin position="55"/>
        <end position="78"/>
    </location>
</feature>
<dbReference type="PANTHER" id="PTHR28122:SF1">
    <property type="entry name" value="E3 UBIQUITIN-PROTEIN LIGASE SUBSTRATE RECEPTOR MMS22"/>
    <property type="match status" value="1"/>
</dbReference>
<dbReference type="GO" id="GO:0005634">
    <property type="term" value="C:nucleus"/>
    <property type="evidence" value="ECO:0007669"/>
    <property type="project" value="InterPro"/>
</dbReference>
<feature type="compositionally biased region" description="Polar residues" evidence="1">
    <location>
        <begin position="574"/>
        <end position="585"/>
    </location>
</feature>
<feature type="region of interest" description="Disordered" evidence="1">
    <location>
        <begin position="447"/>
        <end position="504"/>
    </location>
</feature>
<dbReference type="GO" id="GO:0035361">
    <property type="term" value="C:Cul8-RING ubiquitin ligase complex"/>
    <property type="evidence" value="ECO:0007669"/>
    <property type="project" value="TreeGrafter"/>
</dbReference>
<dbReference type="Pfam" id="PF09462">
    <property type="entry name" value="Mus7"/>
    <property type="match status" value="1"/>
</dbReference>
<feature type="compositionally biased region" description="Polar residues" evidence="1">
    <location>
        <begin position="719"/>
        <end position="741"/>
    </location>
</feature>
<feature type="region of interest" description="Disordered" evidence="1">
    <location>
        <begin position="842"/>
        <end position="871"/>
    </location>
</feature>
<feature type="region of interest" description="Disordered" evidence="1">
    <location>
        <begin position="409"/>
        <end position="430"/>
    </location>
</feature>
<feature type="compositionally biased region" description="Basic residues" evidence="1">
    <location>
        <begin position="305"/>
        <end position="327"/>
    </location>
</feature>
<feature type="compositionally biased region" description="Basic residues" evidence="1">
    <location>
        <begin position="861"/>
        <end position="871"/>
    </location>
</feature>
<feature type="region of interest" description="Disordered" evidence="1">
    <location>
        <begin position="719"/>
        <end position="749"/>
    </location>
</feature>
<feature type="region of interest" description="Disordered" evidence="1">
    <location>
        <begin position="96"/>
        <end position="381"/>
    </location>
</feature>
<feature type="compositionally biased region" description="Polar residues" evidence="1">
    <location>
        <begin position="225"/>
        <end position="247"/>
    </location>
</feature>
<evidence type="ECO:0000313" key="2">
    <source>
        <dbReference type="EMBL" id="TPX13226.1"/>
    </source>
</evidence>
<dbReference type="STRING" id="1093900.A0A507B2C5"/>
<dbReference type="GO" id="GO:0031297">
    <property type="term" value="P:replication fork processing"/>
    <property type="evidence" value="ECO:0007669"/>
    <property type="project" value="InterPro"/>
</dbReference>
<comment type="caution">
    <text evidence="2">The sequence shown here is derived from an EMBL/GenBank/DDBJ whole genome shotgun (WGS) entry which is preliminary data.</text>
</comment>
<feature type="region of interest" description="Disordered" evidence="1">
    <location>
        <begin position="768"/>
        <end position="795"/>
    </location>
</feature>
<organism evidence="2 3">
    <name type="scientific">Thyridium curvatum</name>
    <dbReference type="NCBI Taxonomy" id="1093900"/>
    <lineage>
        <taxon>Eukaryota</taxon>
        <taxon>Fungi</taxon>
        <taxon>Dikarya</taxon>
        <taxon>Ascomycota</taxon>
        <taxon>Pezizomycotina</taxon>
        <taxon>Sordariomycetes</taxon>
        <taxon>Sordariomycetidae</taxon>
        <taxon>Thyridiales</taxon>
        <taxon>Thyridiaceae</taxon>
        <taxon>Thyridium</taxon>
    </lineage>
</organism>
<proteinExistence type="predicted"/>
<keyword evidence="3" id="KW-1185">Reference proteome</keyword>
<feature type="region of interest" description="Disordered" evidence="1">
    <location>
        <begin position="885"/>
        <end position="906"/>
    </location>
</feature>
<dbReference type="OrthoDB" id="2386201at2759"/>
<evidence type="ECO:0000313" key="3">
    <source>
        <dbReference type="Proteomes" id="UP000319257"/>
    </source>
</evidence>
<dbReference type="EMBL" id="SKBQ01000036">
    <property type="protein sequence ID" value="TPX13226.1"/>
    <property type="molecule type" value="Genomic_DNA"/>
</dbReference>
<feature type="region of interest" description="Disordered" evidence="1">
    <location>
        <begin position="550"/>
        <end position="634"/>
    </location>
</feature>
<sequence length="2158" mass="239802">MGNWKILGEVPDSDDEGFDSQEFQGGLSPSTPAEVLTSRAEKAPGTPDDVWDIPESTQGSSSGDAVVQTAHSETSAPPKTSGVELRDHLAVASISADRSFQSPDSTALLGHTPVPLDVGGISPSGRTSAQSSPLSSVGQSPEPPLSSRDHGEGSVSPSRQAAIRLERSLRPRKPIQEHPYLLESAHYNKFMKSHGMRPVRVTVEADRSRRGQTDEDSQEQDFVTDMSQQESGETEGNLNDIGSSQVDHSVDDRDELALSPSPGVSSPQVAAVTSSQPSQADLTDDTSLPGDDEFPSLDDLVRKPISTRHRIAKQRKPQKYTPRRQHPKSTPIQSRIRDIVSDTAAHAVRASTDSPIPLGQAKMPPKARSPDPLSDPFEEDLPEKEAAASLMTPANIVIDLESNYGGGDLQAAHAPDVSSGESDAEADAVRRHRKRIRGVLPASWLRLDQHNPRDSARQVVPRPNPEYSPGRIPRKGVALPRSTSPQKASRPSPATPFFFDDTDNSDIESVQQETTVLDKEAMSVGRSDLPLDLLDGASASEEDIIDDMISSRKRRSASSQQELQPVKRRKKSRSSTFQGQVGQKTRQPKITRHLSRARTAIGNSHSQTRANSSVGKSRSTATHQSRPRRSKPPMLSILDVVDQEAPLFIKIAARTARKRPGLGKSSPSRKQINLGSRKDNIDALSVLRDWTSGKIKPKLPAPLRGQAPQQRRALHQLSINSVPSGTASRHSIPSEPRTQQADGFEQSKRKGIKDTNAVLLWRRSAEQSITRTRNSHGARPAQLEAAEDDDHPAQRSGFVARKRALDALYKKTLKTSSDLPRVRMEQFLQTTAYSENILDPSQSQSQIPLLQSDTLASNPQRRSRNRKRFKPTRIDIAAPRFTHALDPLPTDLGRESSNDASKSDNGRLLNLGPFGTHYTQHFEMFPLDPGVFFHETTILGDGSLDDALSSSLYENLAQHRRHVSFHLDNQILQWGFWNETTSSQFGILLDWIADQALGRLSDDDSIQRAVLRGATGFFLTYIRRSLHFDSEEAKGSFILRSIEVFESLVGRLDTVVPDNHGSLLQIEVMTRFLVALLFVQRIAQLSDTHSVQAFRVEGVMRKMATLCVKRLVAVGLQDLRMVYDQTHHVTSREHGIREHQVTTIAWVVLMRVLSAAHIPRAGFWDVTYSVLVPPQISQCLDSQEFESLWQTMSTLLPLCEFDSSGVVVSGLRHLAPVEGWALPTQILKRVFQIYKANPRQAPSFNEYCRALVGRCHYLVREWGWRNCTSVIGVIFDFFGSQNLAHLRNEEAHKSPRFLEELAESPSLSIEPEDRSFHVFIKLLGLTIQKLKTLSMTNQIRNLIARTLPNHDRQYLKEEAISESDLAALRNHHDLLCTLFWAAPPELRPNLQLLEKLVMPSSSHKEACLINLRAWSQLARFVISANESHHSYRPFLSWQNNVFQQTLEQYLSAESDIQQQFSALSKDATRDISVSIMQSFILKNKAAAMDVLSFAVRSSLDVLGHAGSLESATSCLNTSQLEQVFTKFDLFSAGFEWTILKAAIETVELYLDKVEKVLDEQYSNDSQLVDAVQTEEAILMLDHRLSKGLLGMTCTLTGKVVTGYKAADDQRRICTEKAVTVCARLATRLIHAGAVRLSRFFTPGAYCLFERMPRSLGLAQRRYLPLFVAILVKNSIFDFRDIGSSPLELWMLSIVKPWVSLSYENYLGEMLKYHHLPFVARAFVPVGLSPTYNSNRDMFASAITYMRKALREADSGQRQQLRNDFSKTLKVIMQQIRDDLKSAKAEPREHSAFVAFVREIIGLIKSHGADICPVDPFFTQVSADFSPSAEDPKLQTAGIIAYGIRLSEGEVTAMPQLFHYLYNNFKIAVANNSLDAETRIIGKSLDHPDVLAFVLGKMVPSIIQAALAEYQVWPLLDVYCGALRQHLMRSGLGNEMGEDRQGDVLTLLEAFLVYLRRLRDQNSATTTSGLTAAQVCVCAQLMGLVNALQPNLAALSWLPAPPTVASSALPRAIGAIYSFARDAEAHLADIMALPNRYLAAQNLRVRLLLEGIEQDGHEYWSSTNGGSSAQIDNFAKHIVADMSKTMAISEWRVAVKMPAKTAGLTATQSGEGVEYGPWTMEELLSRLQEQTRLWHLRPSLKSTRLSRTNKQQAFGEFAF</sequence>
<feature type="compositionally biased region" description="Basic and acidic residues" evidence="1">
    <location>
        <begin position="892"/>
        <end position="905"/>
    </location>
</feature>
<feature type="compositionally biased region" description="Polar residues" evidence="1">
    <location>
        <begin position="96"/>
        <end position="105"/>
    </location>
</feature>
<feature type="compositionally biased region" description="Polar residues" evidence="1">
    <location>
        <begin position="21"/>
        <end position="31"/>
    </location>
</feature>
<dbReference type="InParanoid" id="A0A507B2C5"/>
<accession>A0A507B2C5</accession>
<dbReference type="GO" id="GO:0000724">
    <property type="term" value="P:double-strand break repair via homologous recombination"/>
    <property type="evidence" value="ECO:0007669"/>
    <property type="project" value="TreeGrafter"/>
</dbReference>
<feature type="compositionally biased region" description="Basic residues" evidence="1">
    <location>
        <begin position="586"/>
        <end position="596"/>
    </location>
</feature>
<dbReference type="InterPro" id="IPR019021">
    <property type="entry name" value="Mms22"/>
</dbReference>
<dbReference type="GeneID" id="41973873"/>
<feature type="compositionally biased region" description="Polar residues" evidence="1">
    <location>
        <begin position="601"/>
        <end position="624"/>
    </location>
</feature>
<feature type="compositionally biased region" description="Basic and acidic residues" evidence="1">
    <location>
        <begin position="447"/>
        <end position="456"/>
    </location>
</feature>
<protein>
    <recommendedName>
        <fullName evidence="4">Mus7/MMS22 family-domain-containing protein</fullName>
    </recommendedName>
</protein>
<name>A0A507B2C5_9PEZI</name>
<reference evidence="2 3" key="1">
    <citation type="submission" date="2019-06" db="EMBL/GenBank/DDBJ databases">
        <title>Draft genome sequence of the filamentous fungus Phialemoniopsis curvata isolated from diesel fuel.</title>
        <authorList>
            <person name="Varaljay V.A."/>
            <person name="Lyon W.J."/>
            <person name="Crouch A.L."/>
            <person name="Drake C.E."/>
            <person name="Hollomon J.M."/>
            <person name="Nadeau L.J."/>
            <person name="Nunn H.S."/>
            <person name="Stevenson B.S."/>
            <person name="Bojanowski C.L."/>
            <person name="Crookes-Goodson W.J."/>
        </authorList>
    </citation>
    <scope>NUCLEOTIDE SEQUENCE [LARGE SCALE GENOMIC DNA]</scope>
    <source>
        <strain evidence="2 3">D216</strain>
    </source>
</reference>
<feature type="compositionally biased region" description="Polar residues" evidence="1">
    <location>
        <begin position="124"/>
        <end position="139"/>
    </location>
</feature>
<evidence type="ECO:0000256" key="1">
    <source>
        <dbReference type="SAM" id="MobiDB-lite"/>
    </source>
</evidence>
<gene>
    <name evidence="2" type="ORF">E0L32_006426</name>
</gene>
<dbReference type="PANTHER" id="PTHR28122">
    <property type="entry name" value="E3 UBIQUITIN-PROTEIN LIGASE SUBSTRATE RECEPTOR MMS22"/>
    <property type="match status" value="1"/>
</dbReference>
<dbReference type="RefSeq" id="XP_030994937.1">
    <property type="nucleotide sequence ID" value="XM_031141058.1"/>
</dbReference>
<feature type="compositionally biased region" description="Polar residues" evidence="1">
    <location>
        <begin position="262"/>
        <end position="281"/>
    </location>
</feature>
<feature type="region of interest" description="Disordered" evidence="1">
    <location>
        <begin position="1"/>
        <end position="84"/>
    </location>
</feature>